<evidence type="ECO:0000256" key="5">
    <source>
        <dbReference type="RuleBase" id="RU367127"/>
    </source>
</evidence>
<dbReference type="GO" id="GO:0005634">
    <property type="term" value="C:nucleus"/>
    <property type="evidence" value="ECO:0007669"/>
    <property type="project" value="UniProtKB-SubCell"/>
</dbReference>
<dbReference type="Pfam" id="PF08879">
    <property type="entry name" value="WRC"/>
    <property type="match status" value="1"/>
</dbReference>
<evidence type="ECO:0000256" key="4">
    <source>
        <dbReference type="PROSITE-ProRule" id="PRU01002"/>
    </source>
</evidence>
<protein>
    <recommendedName>
        <fullName evidence="5">Growth-regulating factor</fullName>
    </recommendedName>
</protein>
<dbReference type="GO" id="GO:0099402">
    <property type="term" value="P:plant organ development"/>
    <property type="evidence" value="ECO:0007669"/>
    <property type="project" value="UniProtKB-ARBA"/>
</dbReference>
<feature type="region of interest" description="Disordered" evidence="6">
    <location>
        <begin position="1"/>
        <end position="52"/>
    </location>
</feature>
<feature type="region of interest" description="Disordered" evidence="6">
    <location>
        <begin position="221"/>
        <end position="253"/>
    </location>
</feature>
<dbReference type="PANTHER" id="PTHR31602">
    <property type="entry name" value="GROWTH-REGULATING FACTOR 5"/>
    <property type="match status" value="1"/>
</dbReference>
<reference evidence="9" key="1">
    <citation type="submission" date="2024-06" db="EMBL/GenBank/DDBJ databases">
        <authorList>
            <person name="Huang H.W."/>
        </authorList>
    </citation>
    <scope>NUCLEOTIDE SEQUENCE</scope>
    <source>
        <strain evidence="9">IbGRF4</strain>
    </source>
</reference>
<comment type="similarity">
    <text evidence="2 5">Belongs to the GRF family.</text>
</comment>
<dbReference type="Pfam" id="PF08880">
    <property type="entry name" value="QLQ"/>
    <property type="match status" value="1"/>
</dbReference>
<dbReference type="InterPro" id="IPR014977">
    <property type="entry name" value="WRC_dom"/>
</dbReference>
<evidence type="ECO:0000259" key="8">
    <source>
        <dbReference type="PROSITE" id="PS51667"/>
    </source>
</evidence>
<evidence type="ECO:0000256" key="2">
    <source>
        <dbReference type="ARBA" id="ARBA00008122"/>
    </source>
</evidence>
<comment type="subcellular location">
    <subcellularLocation>
        <location evidence="1 4 5">Nucleus</location>
    </subcellularLocation>
</comment>
<evidence type="ECO:0000256" key="3">
    <source>
        <dbReference type="ARBA" id="ARBA00023242"/>
    </source>
</evidence>
<keyword evidence="3 4" id="KW-0539">Nucleus</keyword>
<dbReference type="PROSITE" id="PS51667">
    <property type="entry name" value="WRC"/>
    <property type="match status" value="1"/>
</dbReference>
<name>A0AAU7P302_IPOBA</name>
<dbReference type="GO" id="GO:0005524">
    <property type="term" value="F:ATP binding"/>
    <property type="evidence" value="ECO:0007669"/>
    <property type="project" value="UniProtKB-UniRule"/>
</dbReference>
<feature type="compositionally biased region" description="Low complexity" evidence="6">
    <location>
        <begin position="244"/>
        <end position="253"/>
    </location>
</feature>
<proteinExistence type="evidence at transcript level"/>
<evidence type="ECO:0000259" key="7">
    <source>
        <dbReference type="PROSITE" id="PS51666"/>
    </source>
</evidence>
<dbReference type="InterPro" id="IPR014978">
    <property type="entry name" value="Gln-Leu-Gln_QLQ"/>
</dbReference>
<accession>A0AAU7P302</accession>
<dbReference type="EMBL" id="PP886181">
    <property type="protein sequence ID" value="XBS35894.1"/>
    <property type="molecule type" value="mRNA"/>
</dbReference>
<keyword evidence="5" id="KW-0010">Activator</keyword>
<feature type="short sequence motif" description="Bipartite nuclear localization signal" evidence="4">
    <location>
        <begin position="224"/>
        <end position="231"/>
    </location>
</feature>
<dbReference type="PROSITE" id="PS51666">
    <property type="entry name" value="QLQ"/>
    <property type="match status" value="1"/>
</dbReference>
<evidence type="ECO:0000256" key="1">
    <source>
        <dbReference type="ARBA" id="ARBA00004123"/>
    </source>
</evidence>
<dbReference type="GO" id="GO:0006351">
    <property type="term" value="P:DNA-templated transcription"/>
    <property type="evidence" value="ECO:0007669"/>
    <property type="project" value="UniProtKB-UniRule"/>
</dbReference>
<keyword evidence="5" id="KW-0804">Transcription</keyword>
<sequence>MDFGLMTARQQSDEPPGGHGSETPAPPSKVPSFLWRSADTVPGKPTMLSFSSSSKSEEIPFLSSAPAGEDSSKTICFPLFQSHQKRGPHSAAASSALNLHSSAYAIGGFNESLKGGSARISGPFTPSQWMELEHQALIYKHMVANVPIPSNLLIPLMKSLNPYAFSGLSPGSYAPNWGWGAFHLGFSANTDPEPGRCRRTDGKKWRCSRDAVPDQKYCERHINRGRHRSRKPVEGQTGHAVSGSTTSKVSPIASSSAPAASVISCDGTSNSFGAMKHQFNNSKPSPANPSTDHLINNRKQGHSVISPSFVDLKSKDSTMSIPKQHNPYKESSQQLGFGFPSSDSVPNPLQRRPFVNSHNSDALLDFTGQASHEQHLVHHFIDSWTKEQSTCAPASWPTELKSDWTQLSMSIPMAPSNFSSSSSSPRQQKPTISPLRLSRELEPFQMGLGVSNGIAAPIPVAWGNSMGGPLGEVLNNTYTSTGAGKTSPNLNLTTEMWSMGSSPTGVLQKSSFVSLSNSSTASSPQEG</sequence>
<keyword evidence="5" id="KW-0805">Transcription regulation</keyword>
<feature type="domain" description="WRC" evidence="8">
    <location>
        <begin position="191"/>
        <end position="235"/>
    </location>
</feature>
<comment type="function">
    <text evidence="5">Transcription activator.</text>
</comment>
<dbReference type="InterPro" id="IPR031137">
    <property type="entry name" value="GRF"/>
</dbReference>
<dbReference type="GO" id="GO:0006355">
    <property type="term" value="P:regulation of DNA-templated transcription"/>
    <property type="evidence" value="ECO:0007669"/>
    <property type="project" value="InterPro"/>
</dbReference>
<organism evidence="9">
    <name type="scientific">Ipomoea batatas</name>
    <name type="common">Sweet potato</name>
    <name type="synonym">Convolvulus batatas</name>
    <dbReference type="NCBI Taxonomy" id="4120"/>
    <lineage>
        <taxon>Eukaryota</taxon>
        <taxon>Viridiplantae</taxon>
        <taxon>Streptophyta</taxon>
        <taxon>Embryophyta</taxon>
        <taxon>Tracheophyta</taxon>
        <taxon>Spermatophyta</taxon>
        <taxon>Magnoliopsida</taxon>
        <taxon>eudicotyledons</taxon>
        <taxon>Gunneridae</taxon>
        <taxon>Pentapetalae</taxon>
        <taxon>asterids</taxon>
        <taxon>lamiids</taxon>
        <taxon>Solanales</taxon>
        <taxon>Convolvulaceae</taxon>
        <taxon>Ipomoeeae</taxon>
        <taxon>Ipomoea</taxon>
    </lineage>
</organism>
<dbReference type="AlphaFoldDB" id="A0AAU7P302"/>
<evidence type="ECO:0000256" key="6">
    <source>
        <dbReference type="SAM" id="MobiDB-lite"/>
    </source>
</evidence>
<gene>
    <name evidence="9" type="primary">GRF4</name>
</gene>
<evidence type="ECO:0000313" key="9">
    <source>
        <dbReference type="EMBL" id="XBS35894.1"/>
    </source>
</evidence>
<dbReference type="PANTHER" id="PTHR31602:SF42">
    <property type="entry name" value="GROWTH-REGULATING FACTOR 2"/>
    <property type="match status" value="1"/>
</dbReference>
<feature type="domain" description="QLQ" evidence="7">
    <location>
        <begin position="123"/>
        <end position="158"/>
    </location>
</feature>
<feature type="short sequence motif" description="Bipartite nuclear localization signal" evidence="4">
    <location>
        <begin position="196"/>
        <end position="206"/>
    </location>
</feature>
<comment type="domain">
    <text evidence="5">The QLQ domain and WRC domain may be involved in protein-protein interaction and DNA-binding, respectively.</text>
</comment>
<dbReference type="SMART" id="SM00951">
    <property type="entry name" value="QLQ"/>
    <property type="match status" value="1"/>
</dbReference>